<proteinExistence type="predicted"/>
<dbReference type="Pfam" id="PF00856">
    <property type="entry name" value="SET"/>
    <property type="match status" value="1"/>
</dbReference>
<dbReference type="SUPFAM" id="SSF82199">
    <property type="entry name" value="SET domain"/>
    <property type="match status" value="1"/>
</dbReference>
<evidence type="ECO:0000256" key="5">
    <source>
        <dbReference type="ARBA" id="ARBA00022691"/>
    </source>
</evidence>
<keyword evidence="10" id="KW-1185">Reference proteome</keyword>
<dbReference type="GO" id="GO:0046872">
    <property type="term" value="F:metal ion binding"/>
    <property type="evidence" value="ECO:0007669"/>
    <property type="project" value="UniProtKB-KW"/>
</dbReference>
<dbReference type="GO" id="GO:0005694">
    <property type="term" value="C:chromosome"/>
    <property type="evidence" value="ECO:0007669"/>
    <property type="project" value="UniProtKB-SubCell"/>
</dbReference>
<dbReference type="RefSeq" id="XP_018073660.1">
    <property type="nucleotide sequence ID" value="XM_018219603.1"/>
</dbReference>
<dbReference type="Gene3D" id="2.170.270.10">
    <property type="entry name" value="SET domain"/>
    <property type="match status" value="1"/>
</dbReference>
<dbReference type="AlphaFoldDB" id="A0A194XGI3"/>
<dbReference type="KEGG" id="psco:LY89DRAFT_731710"/>
<protein>
    <submittedName>
        <fullName evidence="9">SET domain-containing protein</fullName>
    </submittedName>
</protein>
<evidence type="ECO:0000313" key="10">
    <source>
        <dbReference type="Proteomes" id="UP000070700"/>
    </source>
</evidence>
<dbReference type="GO" id="GO:0032259">
    <property type="term" value="P:methylation"/>
    <property type="evidence" value="ECO:0007669"/>
    <property type="project" value="UniProtKB-KW"/>
</dbReference>
<dbReference type="Proteomes" id="UP000070700">
    <property type="component" value="Unassembled WGS sequence"/>
</dbReference>
<keyword evidence="2" id="KW-0158">Chromosome</keyword>
<evidence type="ECO:0000256" key="7">
    <source>
        <dbReference type="ARBA" id="ARBA00022833"/>
    </source>
</evidence>
<dbReference type="PROSITE" id="PS50280">
    <property type="entry name" value="SET"/>
    <property type="match status" value="1"/>
</dbReference>
<evidence type="ECO:0000256" key="6">
    <source>
        <dbReference type="ARBA" id="ARBA00022723"/>
    </source>
</evidence>
<dbReference type="PANTHER" id="PTHR46223">
    <property type="entry name" value="HISTONE-LYSINE N-METHYLTRANSFERASE SUV39H"/>
    <property type="match status" value="1"/>
</dbReference>
<accession>A0A194XGI3</accession>
<evidence type="ECO:0000256" key="1">
    <source>
        <dbReference type="ARBA" id="ARBA00004286"/>
    </source>
</evidence>
<organism evidence="9 10">
    <name type="scientific">Mollisia scopiformis</name>
    <name type="common">Conifer needle endophyte fungus</name>
    <name type="synonym">Phialocephala scopiformis</name>
    <dbReference type="NCBI Taxonomy" id="149040"/>
    <lineage>
        <taxon>Eukaryota</taxon>
        <taxon>Fungi</taxon>
        <taxon>Dikarya</taxon>
        <taxon>Ascomycota</taxon>
        <taxon>Pezizomycotina</taxon>
        <taxon>Leotiomycetes</taxon>
        <taxon>Helotiales</taxon>
        <taxon>Mollisiaceae</taxon>
        <taxon>Mollisia</taxon>
    </lineage>
</organism>
<evidence type="ECO:0000259" key="8">
    <source>
        <dbReference type="PROSITE" id="PS50280"/>
    </source>
</evidence>
<keyword evidence="6" id="KW-0479">Metal-binding</keyword>
<evidence type="ECO:0000256" key="4">
    <source>
        <dbReference type="ARBA" id="ARBA00022679"/>
    </source>
</evidence>
<reference evidence="9 10" key="1">
    <citation type="submission" date="2015-10" db="EMBL/GenBank/DDBJ databases">
        <title>Full genome of DAOMC 229536 Phialocephala scopiformis, a fungal endophyte of spruce producing the potent anti-insectan compound rugulosin.</title>
        <authorList>
            <consortium name="DOE Joint Genome Institute"/>
            <person name="Walker A.K."/>
            <person name="Frasz S.L."/>
            <person name="Seifert K.A."/>
            <person name="Miller J.D."/>
            <person name="Mondo S.J."/>
            <person name="Labutti K."/>
            <person name="Lipzen A."/>
            <person name="Dockter R."/>
            <person name="Kennedy M."/>
            <person name="Grigoriev I.V."/>
            <person name="Spatafora J.W."/>
        </authorList>
    </citation>
    <scope>NUCLEOTIDE SEQUENCE [LARGE SCALE GENOMIC DNA]</scope>
    <source>
        <strain evidence="9 10">CBS 120377</strain>
    </source>
</reference>
<dbReference type="SMART" id="SM00317">
    <property type="entry name" value="SET"/>
    <property type="match status" value="1"/>
</dbReference>
<dbReference type="InParanoid" id="A0A194XGI3"/>
<dbReference type="GeneID" id="28829329"/>
<feature type="domain" description="SET" evidence="8">
    <location>
        <begin position="16"/>
        <end position="132"/>
    </location>
</feature>
<keyword evidence="7" id="KW-0862">Zinc</keyword>
<comment type="subcellular location">
    <subcellularLocation>
        <location evidence="1">Chromosome</location>
    </subcellularLocation>
</comment>
<keyword evidence="3" id="KW-0489">Methyltransferase</keyword>
<evidence type="ECO:0000256" key="2">
    <source>
        <dbReference type="ARBA" id="ARBA00022454"/>
    </source>
</evidence>
<evidence type="ECO:0000256" key="3">
    <source>
        <dbReference type="ARBA" id="ARBA00022603"/>
    </source>
</evidence>
<dbReference type="InterPro" id="IPR050973">
    <property type="entry name" value="H3K9_Histone-Lys_N-MTase"/>
</dbReference>
<keyword evidence="4" id="KW-0808">Transferase</keyword>
<dbReference type="STRING" id="149040.A0A194XGI3"/>
<dbReference type="InterPro" id="IPR001214">
    <property type="entry name" value="SET_dom"/>
</dbReference>
<evidence type="ECO:0000313" key="9">
    <source>
        <dbReference type="EMBL" id="KUJ19305.1"/>
    </source>
</evidence>
<name>A0A194XGI3_MOLSC</name>
<gene>
    <name evidence="9" type="ORF">LY89DRAFT_731710</name>
</gene>
<keyword evidence="5" id="KW-0949">S-adenosyl-L-methionine</keyword>
<dbReference type="PANTHER" id="PTHR46223:SF3">
    <property type="entry name" value="HISTONE-LYSINE N-METHYLTRANSFERASE SET-23"/>
    <property type="match status" value="1"/>
</dbReference>
<dbReference type="GO" id="GO:0008168">
    <property type="term" value="F:methyltransferase activity"/>
    <property type="evidence" value="ECO:0007669"/>
    <property type="project" value="UniProtKB-KW"/>
</dbReference>
<sequence length="176" mass="19694">MRALPCHSLGCRVVYESLEISPEKDRGLGLKTSSDISAGTAIGEYKGKPTTQHEWEKLDKSERRYMIRIGASFFKERRYLNGEVNGNKLARVNHSCEPNCQMEEWIADGYARLVLIAKRNITVGEYLSFHYGNETNFNGGCRCGTECQLGTSLKSTNSYRTRLPSHAIARGPAELG</sequence>
<dbReference type="EMBL" id="KQ947411">
    <property type="protein sequence ID" value="KUJ19305.1"/>
    <property type="molecule type" value="Genomic_DNA"/>
</dbReference>
<dbReference type="InterPro" id="IPR046341">
    <property type="entry name" value="SET_dom_sf"/>
</dbReference>
<dbReference type="OrthoDB" id="308383at2759"/>